<evidence type="ECO:0000313" key="3">
    <source>
        <dbReference type="EMBL" id="SFH84788.1"/>
    </source>
</evidence>
<organism evidence="3 4">
    <name type="scientific">Selenomonas ruminantium</name>
    <dbReference type="NCBI Taxonomy" id="971"/>
    <lineage>
        <taxon>Bacteria</taxon>
        <taxon>Bacillati</taxon>
        <taxon>Bacillota</taxon>
        <taxon>Negativicutes</taxon>
        <taxon>Selenomonadales</taxon>
        <taxon>Selenomonadaceae</taxon>
        <taxon>Selenomonas</taxon>
    </lineage>
</organism>
<keyword evidence="2" id="KW-1133">Transmembrane helix</keyword>
<evidence type="ECO:0000256" key="1">
    <source>
        <dbReference type="SAM" id="MobiDB-lite"/>
    </source>
</evidence>
<protein>
    <submittedName>
        <fullName evidence="3">Uncharacterized protein</fullName>
    </submittedName>
</protein>
<dbReference type="AlphaFoldDB" id="A0A1I3DE08"/>
<dbReference type="EMBL" id="FOQK01000006">
    <property type="protein sequence ID" value="SFH84788.1"/>
    <property type="molecule type" value="Genomic_DNA"/>
</dbReference>
<gene>
    <name evidence="3" type="ORF">SAMN04487861_10629</name>
</gene>
<keyword evidence="2" id="KW-0472">Membrane</keyword>
<name>A0A1I3DE08_SELRU</name>
<proteinExistence type="predicted"/>
<keyword evidence="2" id="KW-0812">Transmembrane</keyword>
<evidence type="ECO:0000313" key="4">
    <source>
        <dbReference type="Proteomes" id="UP000183639"/>
    </source>
</evidence>
<accession>A0A1I3DE08</accession>
<evidence type="ECO:0000256" key="2">
    <source>
        <dbReference type="SAM" id="Phobius"/>
    </source>
</evidence>
<sequence length="155" mass="16662">MKDKKRLYVLAGVVVAAAVAAGGYLWNGSQPAQNAQVEHNTATSAEQAKEPQAVSDEKAKAEEAAAKKQNLPAKDVVAMTFEGTKTYIVAGSVTGTKTGTQWTASLRHGEAGKLSKVEFKQDGAKLMTRNDDGPWRPVDEMDRSIFNKIQEIVGK</sequence>
<dbReference type="RefSeq" id="WP_075442606.1">
    <property type="nucleotide sequence ID" value="NZ_FOQK01000006.1"/>
</dbReference>
<feature type="compositionally biased region" description="Polar residues" evidence="1">
    <location>
        <begin position="35"/>
        <end position="46"/>
    </location>
</feature>
<feature type="region of interest" description="Disordered" evidence="1">
    <location>
        <begin position="35"/>
        <end position="69"/>
    </location>
</feature>
<reference evidence="3 4" key="1">
    <citation type="submission" date="2016-10" db="EMBL/GenBank/DDBJ databases">
        <authorList>
            <person name="de Groot N.N."/>
        </authorList>
    </citation>
    <scope>NUCLEOTIDE SEQUENCE [LARGE SCALE GENOMIC DNA]</scope>
    <source>
        <strain evidence="3 4">Z108</strain>
    </source>
</reference>
<feature type="transmembrane region" description="Helical" evidence="2">
    <location>
        <begin position="7"/>
        <end position="26"/>
    </location>
</feature>
<feature type="compositionally biased region" description="Basic and acidic residues" evidence="1">
    <location>
        <begin position="55"/>
        <end position="66"/>
    </location>
</feature>
<dbReference type="Proteomes" id="UP000183639">
    <property type="component" value="Unassembled WGS sequence"/>
</dbReference>
<dbReference type="OrthoDB" id="1666015at2"/>